<sequence length="41" mass="4646">MGFIGSVIRAIAVTTATLLQVLLYVTLGRGLFHLFRKKRKR</sequence>
<gene>
    <name evidence="2" type="ORF">HNR45_000897</name>
</gene>
<dbReference type="RefSeq" id="WP_260399129.1">
    <property type="nucleotide sequence ID" value="NZ_CABWNB010000002.1"/>
</dbReference>
<dbReference type="EMBL" id="JACHHI010000003">
    <property type="protein sequence ID" value="MBB6477864.1"/>
    <property type="molecule type" value="Genomic_DNA"/>
</dbReference>
<organism evidence="2 3">
    <name type="scientific">Negativicoccus succinicivorans</name>
    <dbReference type="NCBI Taxonomy" id="620903"/>
    <lineage>
        <taxon>Bacteria</taxon>
        <taxon>Bacillati</taxon>
        <taxon>Bacillota</taxon>
        <taxon>Negativicutes</taxon>
        <taxon>Veillonellales</taxon>
        <taxon>Veillonellaceae</taxon>
        <taxon>Negativicoccus</taxon>
    </lineage>
</organism>
<keyword evidence="1" id="KW-0812">Transmembrane</keyword>
<keyword evidence="1" id="KW-0472">Membrane</keyword>
<keyword evidence="3" id="KW-1185">Reference proteome</keyword>
<proteinExistence type="predicted"/>
<protein>
    <submittedName>
        <fullName evidence="2">Uncharacterized protein</fullName>
    </submittedName>
</protein>
<evidence type="ECO:0000313" key="2">
    <source>
        <dbReference type="EMBL" id="MBB6477864.1"/>
    </source>
</evidence>
<name>A0A841QZ07_9FIRM</name>
<evidence type="ECO:0000256" key="1">
    <source>
        <dbReference type="SAM" id="Phobius"/>
    </source>
</evidence>
<dbReference type="Proteomes" id="UP000591941">
    <property type="component" value="Unassembled WGS sequence"/>
</dbReference>
<accession>A0A841QZ07</accession>
<dbReference type="AlphaFoldDB" id="A0A841QZ07"/>
<feature type="transmembrane region" description="Helical" evidence="1">
    <location>
        <begin position="6"/>
        <end position="32"/>
    </location>
</feature>
<reference evidence="2 3" key="1">
    <citation type="submission" date="2020-08" db="EMBL/GenBank/DDBJ databases">
        <title>Genomic Encyclopedia of Type Strains, Phase IV (KMG-IV): sequencing the most valuable type-strain genomes for metagenomic binning, comparative biology and taxonomic classification.</title>
        <authorList>
            <person name="Goeker M."/>
        </authorList>
    </citation>
    <scope>NUCLEOTIDE SEQUENCE [LARGE SCALE GENOMIC DNA]</scope>
    <source>
        <strain evidence="2 3">DSM 21255</strain>
    </source>
</reference>
<comment type="caution">
    <text evidence="2">The sequence shown here is derived from an EMBL/GenBank/DDBJ whole genome shotgun (WGS) entry which is preliminary data.</text>
</comment>
<keyword evidence="1" id="KW-1133">Transmembrane helix</keyword>
<evidence type="ECO:0000313" key="3">
    <source>
        <dbReference type="Proteomes" id="UP000591941"/>
    </source>
</evidence>
<dbReference type="GeneID" id="93486711"/>